<protein>
    <submittedName>
        <fullName evidence="4">GNAT family N-acetyltransferase</fullName>
    </submittedName>
</protein>
<keyword evidence="1" id="KW-0808">Transferase</keyword>
<name>A0A9X3LCM9_9BACI</name>
<dbReference type="PROSITE" id="PS51186">
    <property type="entry name" value="GNAT"/>
    <property type="match status" value="1"/>
</dbReference>
<evidence type="ECO:0000259" key="3">
    <source>
        <dbReference type="PROSITE" id="PS51186"/>
    </source>
</evidence>
<proteinExistence type="predicted"/>
<keyword evidence="2" id="KW-0012">Acyltransferase</keyword>
<sequence length="142" mass="16658">MENYIVVEKFNEIQLEELHSLFKNEWWTQKRSLPEIRKLIDNSSVVLGLINSKTGELIGFARVISDTLYRAFIFDVIAKEDYRNNGIGTMLLNRILEHPQVKDVERVELYCPDRLVPYYEKFGFSSDVNGSKLMRISNNIIR</sequence>
<dbReference type="InterPro" id="IPR000182">
    <property type="entry name" value="GNAT_dom"/>
</dbReference>
<reference evidence="4" key="1">
    <citation type="submission" date="2022-05" db="EMBL/GenBank/DDBJ databases">
        <authorList>
            <person name="Colautti A."/>
            <person name="Iacumin L."/>
        </authorList>
    </citation>
    <scope>NUCLEOTIDE SEQUENCE</scope>
    <source>
        <strain evidence="4">DSM 30747</strain>
    </source>
</reference>
<evidence type="ECO:0000256" key="1">
    <source>
        <dbReference type="ARBA" id="ARBA00022679"/>
    </source>
</evidence>
<dbReference type="AlphaFoldDB" id="A0A9X3LCM9"/>
<dbReference type="RefSeq" id="WP_269923480.1">
    <property type="nucleotide sequence ID" value="NZ_JAMKBI010000027.1"/>
</dbReference>
<dbReference type="GO" id="GO:0005737">
    <property type="term" value="C:cytoplasm"/>
    <property type="evidence" value="ECO:0007669"/>
    <property type="project" value="TreeGrafter"/>
</dbReference>
<dbReference type="Pfam" id="PF00583">
    <property type="entry name" value="Acetyltransf_1"/>
    <property type="match status" value="1"/>
</dbReference>
<dbReference type="Gene3D" id="3.40.630.30">
    <property type="match status" value="1"/>
</dbReference>
<keyword evidence="5" id="KW-1185">Reference proteome</keyword>
<gene>
    <name evidence="4" type="ORF">M9R61_19705</name>
</gene>
<accession>A0A9X3LCM9</accession>
<dbReference type="EMBL" id="JAMKBI010000027">
    <property type="protein sequence ID" value="MCZ8535523.1"/>
    <property type="molecule type" value="Genomic_DNA"/>
</dbReference>
<evidence type="ECO:0000256" key="2">
    <source>
        <dbReference type="ARBA" id="ARBA00023315"/>
    </source>
</evidence>
<dbReference type="SUPFAM" id="SSF55729">
    <property type="entry name" value="Acyl-CoA N-acyltransferases (Nat)"/>
    <property type="match status" value="1"/>
</dbReference>
<evidence type="ECO:0000313" key="5">
    <source>
        <dbReference type="Proteomes" id="UP001152172"/>
    </source>
</evidence>
<dbReference type="PANTHER" id="PTHR43626:SF4">
    <property type="entry name" value="GCN5-RELATED N-ACETYLTRANSFERASE 2, CHLOROPLASTIC"/>
    <property type="match status" value="1"/>
</dbReference>
<dbReference type="PANTHER" id="PTHR43626">
    <property type="entry name" value="ACYL-COA N-ACYLTRANSFERASE"/>
    <property type="match status" value="1"/>
</dbReference>
<dbReference type="GO" id="GO:0008080">
    <property type="term" value="F:N-acetyltransferase activity"/>
    <property type="evidence" value="ECO:0007669"/>
    <property type="project" value="InterPro"/>
</dbReference>
<comment type="caution">
    <text evidence="4">The sequence shown here is derived from an EMBL/GenBank/DDBJ whole genome shotgun (WGS) entry which is preliminary data.</text>
</comment>
<dbReference type="InterPro" id="IPR045039">
    <property type="entry name" value="NSI-like"/>
</dbReference>
<evidence type="ECO:0000313" key="4">
    <source>
        <dbReference type="EMBL" id="MCZ8535523.1"/>
    </source>
</evidence>
<feature type="domain" description="N-acetyltransferase" evidence="3">
    <location>
        <begin position="5"/>
        <end position="139"/>
    </location>
</feature>
<dbReference type="Proteomes" id="UP001152172">
    <property type="component" value="Unassembled WGS sequence"/>
</dbReference>
<dbReference type="CDD" id="cd04301">
    <property type="entry name" value="NAT_SF"/>
    <property type="match status" value="1"/>
</dbReference>
<dbReference type="InterPro" id="IPR016181">
    <property type="entry name" value="Acyl_CoA_acyltransferase"/>
</dbReference>
<organism evidence="4 5">
    <name type="scientific">Psychrobacillus psychrodurans</name>
    <dbReference type="NCBI Taxonomy" id="126157"/>
    <lineage>
        <taxon>Bacteria</taxon>
        <taxon>Bacillati</taxon>
        <taxon>Bacillota</taxon>
        <taxon>Bacilli</taxon>
        <taxon>Bacillales</taxon>
        <taxon>Bacillaceae</taxon>
        <taxon>Psychrobacillus</taxon>
    </lineage>
</organism>